<dbReference type="AlphaFoldDB" id="A0A1G6KH95"/>
<evidence type="ECO:0000313" key="1">
    <source>
        <dbReference type="EMBL" id="SDC30343.1"/>
    </source>
</evidence>
<reference evidence="2" key="1">
    <citation type="submission" date="2016-10" db="EMBL/GenBank/DDBJ databases">
        <authorList>
            <person name="Varghese N."/>
            <person name="Submissions S."/>
        </authorList>
    </citation>
    <scope>NUCLEOTIDE SEQUENCE [LARGE SCALE GENOMIC DNA]</scope>
    <source>
        <strain evidence="2">DSM 26382</strain>
    </source>
</reference>
<dbReference type="RefSeq" id="WP_037001993.1">
    <property type="nucleotide sequence ID" value="NZ_FMZQ01000002.1"/>
</dbReference>
<dbReference type="EMBL" id="FMZQ01000002">
    <property type="protein sequence ID" value="SDC30343.1"/>
    <property type="molecule type" value="Genomic_DNA"/>
</dbReference>
<dbReference type="Gene3D" id="1.10.10.600">
    <property type="entry name" value="IscX-like"/>
    <property type="match status" value="1"/>
</dbReference>
<sequence>MSLKWADVLDIAIELSEQKPDVDPRYVNFVDLHRWVVSLPQFSDDPQRGGEKVLEAIQAAWIEELD</sequence>
<protein>
    <submittedName>
        <fullName evidence="1">FeS assembly protein IscX</fullName>
    </submittedName>
</protein>
<dbReference type="PIRSF" id="PIRSF039003">
    <property type="entry name" value="IscX"/>
    <property type="match status" value="1"/>
</dbReference>
<dbReference type="PANTHER" id="PTHR37532:SF1">
    <property type="entry name" value="PROTEIN ISCX"/>
    <property type="match status" value="1"/>
</dbReference>
<dbReference type="InterPro" id="IPR007479">
    <property type="entry name" value="ISC_FeS_clus_asmbl_IscsX"/>
</dbReference>
<dbReference type="Pfam" id="PF04384">
    <property type="entry name" value="Fe-S_assembly"/>
    <property type="match status" value="1"/>
</dbReference>
<gene>
    <name evidence="1" type="ORF">SAMN05216576_10241</name>
</gene>
<dbReference type="Proteomes" id="UP000199467">
    <property type="component" value="Unassembled WGS sequence"/>
</dbReference>
<evidence type="ECO:0000313" key="2">
    <source>
        <dbReference type="Proteomes" id="UP000199467"/>
    </source>
</evidence>
<dbReference type="GO" id="GO:0008198">
    <property type="term" value="F:ferrous iron binding"/>
    <property type="evidence" value="ECO:0007669"/>
    <property type="project" value="TreeGrafter"/>
</dbReference>
<dbReference type="SUPFAM" id="SSF140319">
    <property type="entry name" value="IscX-like"/>
    <property type="match status" value="1"/>
</dbReference>
<dbReference type="GO" id="GO:0005829">
    <property type="term" value="C:cytosol"/>
    <property type="evidence" value="ECO:0007669"/>
    <property type="project" value="TreeGrafter"/>
</dbReference>
<name>A0A1G6KH95_9GAMM</name>
<dbReference type="InterPro" id="IPR036762">
    <property type="entry name" value="IscX-like_sf"/>
</dbReference>
<keyword evidence="2" id="KW-1185">Reference proteome</keyword>
<proteinExistence type="predicted"/>
<dbReference type="NCBIfam" id="TIGR03412">
    <property type="entry name" value="iscX_yfhJ"/>
    <property type="match status" value="1"/>
</dbReference>
<dbReference type="PANTHER" id="PTHR37532">
    <property type="entry name" value="PROTEIN ISCX"/>
    <property type="match status" value="1"/>
</dbReference>
<accession>A0A1G6KH95</accession>
<organism evidence="1 2">
    <name type="scientific">Ectopseudomonas chengduensis</name>
    <dbReference type="NCBI Taxonomy" id="489632"/>
    <lineage>
        <taxon>Bacteria</taxon>
        <taxon>Pseudomonadati</taxon>
        <taxon>Pseudomonadota</taxon>
        <taxon>Gammaproteobacteria</taxon>
        <taxon>Pseudomonadales</taxon>
        <taxon>Pseudomonadaceae</taxon>
        <taxon>Ectopseudomonas</taxon>
    </lineage>
</organism>
<dbReference type="GO" id="GO:0016226">
    <property type="term" value="P:iron-sulfur cluster assembly"/>
    <property type="evidence" value="ECO:0007669"/>
    <property type="project" value="UniProtKB-UniRule"/>
</dbReference>